<proteinExistence type="predicted"/>
<dbReference type="InterPro" id="IPR029058">
    <property type="entry name" value="AB_hydrolase_fold"/>
</dbReference>
<dbReference type="Pfam" id="PF00561">
    <property type="entry name" value="Abhydrolase_1"/>
    <property type="match status" value="1"/>
</dbReference>
<dbReference type="OrthoDB" id="2987348at2"/>
<dbReference type="InterPro" id="IPR050228">
    <property type="entry name" value="Carboxylesterase_BioH"/>
</dbReference>
<protein>
    <submittedName>
        <fullName evidence="3">Epoxide hydrolase signature</fullName>
    </submittedName>
</protein>
<name>A0A1M4S0Q3_9ACTO</name>
<dbReference type="PANTHER" id="PTHR43194:SF2">
    <property type="entry name" value="PEROXISOMAL MEMBRANE PROTEIN LPX1"/>
    <property type="match status" value="1"/>
</dbReference>
<evidence type="ECO:0000256" key="1">
    <source>
        <dbReference type="SAM" id="MobiDB-lite"/>
    </source>
</evidence>
<feature type="domain" description="AB hydrolase-1" evidence="2">
    <location>
        <begin position="58"/>
        <end position="301"/>
    </location>
</feature>
<dbReference type="PRINTS" id="PR00412">
    <property type="entry name" value="EPOXHYDRLASE"/>
</dbReference>
<feature type="region of interest" description="Disordered" evidence="1">
    <location>
        <begin position="318"/>
        <end position="374"/>
    </location>
</feature>
<feature type="compositionally biased region" description="Basic residues" evidence="1">
    <location>
        <begin position="329"/>
        <end position="342"/>
    </location>
</feature>
<keyword evidence="4" id="KW-1185">Reference proteome</keyword>
<dbReference type="AlphaFoldDB" id="A0A1M4S0Q3"/>
<dbReference type="STRING" id="1892869.ACGLYG10_1940"/>
<dbReference type="PANTHER" id="PTHR43194">
    <property type="entry name" value="HYDROLASE ALPHA/BETA FOLD FAMILY"/>
    <property type="match status" value="1"/>
</dbReference>
<dbReference type="Gene3D" id="3.40.50.1820">
    <property type="entry name" value="alpha/beta hydrolase"/>
    <property type="match status" value="1"/>
</dbReference>
<reference evidence="4" key="1">
    <citation type="submission" date="2016-09" db="EMBL/GenBank/DDBJ databases">
        <authorList>
            <person name="Strepis N."/>
        </authorList>
    </citation>
    <scope>NUCLEOTIDE SEQUENCE [LARGE SCALE GENOMIC DNA]</scope>
</reference>
<dbReference type="RefSeq" id="WP_073331027.1">
    <property type="nucleotide sequence ID" value="NZ_FQTT01000011.1"/>
</dbReference>
<organism evidence="3 4">
    <name type="scientific">Actinomyces glycerinitolerans</name>
    <dbReference type="NCBI Taxonomy" id="1892869"/>
    <lineage>
        <taxon>Bacteria</taxon>
        <taxon>Bacillati</taxon>
        <taxon>Actinomycetota</taxon>
        <taxon>Actinomycetes</taxon>
        <taxon>Actinomycetales</taxon>
        <taxon>Actinomycetaceae</taxon>
        <taxon>Actinomyces</taxon>
    </lineage>
</organism>
<gene>
    <name evidence="3" type="ORF">ACGLYG10_1940</name>
</gene>
<dbReference type="Proteomes" id="UP000184291">
    <property type="component" value="Unassembled WGS sequence"/>
</dbReference>
<dbReference type="SUPFAM" id="SSF53474">
    <property type="entry name" value="alpha/beta-Hydrolases"/>
    <property type="match status" value="1"/>
</dbReference>
<evidence type="ECO:0000313" key="4">
    <source>
        <dbReference type="Proteomes" id="UP000184291"/>
    </source>
</evidence>
<dbReference type="PRINTS" id="PR00111">
    <property type="entry name" value="ABHYDROLASE"/>
</dbReference>
<dbReference type="InterPro" id="IPR000073">
    <property type="entry name" value="AB_hydrolase_1"/>
</dbReference>
<keyword evidence="3" id="KW-0378">Hydrolase</keyword>
<dbReference type="GO" id="GO:0016787">
    <property type="term" value="F:hydrolase activity"/>
    <property type="evidence" value="ECO:0007669"/>
    <property type="project" value="UniProtKB-KW"/>
</dbReference>
<dbReference type="InterPro" id="IPR000639">
    <property type="entry name" value="Epox_hydrolase-like"/>
</dbReference>
<evidence type="ECO:0000259" key="2">
    <source>
        <dbReference type="Pfam" id="PF00561"/>
    </source>
</evidence>
<evidence type="ECO:0000313" key="3">
    <source>
        <dbReference type="EMBL" id="SHE25710.1"/>
    </source>
</evidence>
<sequence>MQATVTRPGPWTHRHVTAGGTRFHVVLAGPEAPLASAVPPPASPAARNPETAAPAGHPVLLLHGFPECWWTWRHVIPALADAGHRVIAVDLRGFGGSDRPPSGYDLVTLARDVAAVVRALGHDHAIIVGAGLGGQVGWTLASLEPELTVGLVPIGAPHPLAVRSLPMRTVMGSTVQHLFFNVPLLPERSLRTTAGVERLLRSWAAPATRPLVTEGAEYYAALLARPGAAHSALESTRRSTLTRAEVQALNRPTTVPVLSVQGEFDPVQPARAHARDTHHVVGVLQQVTIRGVGHFPQEEAPERLVDVLLPFLTELAAPPRQAQSQSHSSIRRQRTGARRRTSFIRPPGGIARRRSARTPRSGERGRGTPSSRAQ</sequence>
<dbReference type="EMBL" id="FQTT01000011">
    <property type="protein sequence ID" value="SHE25710.1"/>
    <property type="molecule type" value="Genomic_DNA"/>
</dbReference>
<accession>A0A1M4S0Q3</accession>